<protein>
    <submittedName>
        <fullName evidence="2">DsbA family oxidoreductase</fullName>
    </submittedName>
</protein>
<dbReference type="InterPro" id="IPR036249">
    <property type="entry name" value="Thioredoxin-like_sf"/>
</dbReference>
<reference evidence="3" key="1">
    <citation type="submission" date="2023-07" db="EMBL/GenBank/DDBJ databases">
        <title>30 novel species of actinomycetes from the DSMZ collection.</title>
        <authorList>
            <person name="Nouioui I."/>
        </authorList>
    </citation>
    <scope>NUCLEOTIDE SEQUENCE [LARGE SCALE GENOMIC DNA]</scope>
    <source>
        <strain evidence="3">DSM 45834</strain>
    </source>
</reference>
<dbReference type="Proteomes" id="UP001183202">
    <property type="component" value="Unassembled WGS sequence"/>
</dbReference>
<accession>A0ABU2N9W1</accession>
<feature type="domain" description="DSBA-like thioredoxin" evidence="1">
    <location>
        <begin position="2"/>
        <end position="204"/>
    </location>
</feature>
<dbReference type="PANTHER" id="PTHR13887:SF41">
    <property type="entry name" value="THIOREDOXIN SUPERFAMILY PROTEIN"/>
    <property type="match status" value="1"/>
</dbReference>
<dbReference type="PANTHER" id="PTHR13887">
    <property type="entry name" value="GLUTATHIONE S-TRANSFERASE KAPPA"/>
    <property type="match status" value="1"/>
</dbReference>
<dbReference type="Pfam" id="PF01323">
    <property type="entry name" value="DSBA"/>
    <property type="match status" value="1"/>
</dbReference>
<gene>
    <name evidence="2" type="ORF">RM445_11095</name>
</gene>
<dbReference type="SUPFAM" id="SSF52833">
    <property type="entry name" value="Thioredoxin-like"/>
    <property type="match status" value="1"/>
</dbReference>
<evidence type="ECO:0000313" key="2">
    <source>
        <dbReference type="EMBL" id="MDT0350069.1"/>
    </source>
</evidence>
<comment type="caution">
    <text evidence="2">The sequence shown here is derived from an EMBL/GenBank/DDBJ whole genome shotgun (WGS) entry which is preliminary data.</text>
</comment>
<evidence type="ECO:0000259" key="1">
    <source>
        <dbReference type="Pfam" id="PF01323"/>
    </source>
</evidence>
<dbReference type="EMBL" id="JAVREJ010000006">
    <property type="protein sequence ID" value="MDT0350069.1"/>
    <property type="molecule type" value="Genomic_DNA"/>
</dbReference>
<dbReference type="Gene3D" id="3.40.30.10">
    <property type="entry name" value="Glutaredoxin"/>
    <property type="match status" value="1"/>
</dbReference>
<dbReference type="CDD" id="cd03024">
    <property type="entry name" value="DsbA_FrnE"/>
    <property type="match status" value="1"/>
</dbReference>
<proteinExistence type="predicted"/>
<name>A0ABU2N9W1_9PSEU</name>
<sequence length="234" mass="25421">MQLEIWSDVVCPWCAIGKRRFEAALARFAHRDEVTVRWRSFELDPSAPAERTVDNVEHLAAKYGMSRGEAEAAQARVADAAAAEGWTFDLGRSRGGNTVDAHRLLHLAAEHGVQDAVKERFFAGYFEQGERIGDPATLVRLAADAGLDADEARAVLAGDRYRDDVRADEEQARAYGITGVPFFVVDRRYGVSGAQPADVLLEVLDKAWADAHPQPVLTPAGGRGEVCDDGSCAV</sequence>
<organism evidence="2 3">
    <name type="scientific">Pseudonocardia charpentierae</name>
    <dbReference type="NCBI Taxonomy" id="3075545"/>
    <lineage>
        <taxon>Bacteria</taxon>
        <taxon>Bacillati</taxon>
        <taxon>Actinomycetota</taxon>
        <taxon>Actinomycetes</taxon>
        <taxon>Pseudonocardiales</taxon>
        <taxon>Pseudonocardiaceae</taxon>
        <taxon>Pseudonocardia</taxon>
    </lineage>
</organism>
<keyword evidence="3" id="KW-1185">Reference proteome</keyword>
<dbReference type="InterPro" id="IPR001853">
    <property type="entry name" value="DSBA-like_thioredoxin_dom"/>
</dbReference>
<evidence type="ECO:0000313" key="3">
    <source>
        <dbReference type="Proteomes" id="UP001183202"/>
    </source>
</evidence>